<proteinExistence type="predicted"/>
<dbReference type="STRING" id="658196.A0A397SAI2"/>
<gene>
    <name evidence="1" type="ORF">C1645_840072</name>
</gene>
<comment type="caution">
    <text evidence="1">The sequence shown here is derived from an EMBL/GenBank/DDBJ whole genome shotgun (WGS) entry which is preliminary data.</text>
</comment>
<reference evidence="1 2" key="1">
    <citation type="submission" date="2018-06" db="EMBL/GenBank/DDBJ databases">
        <title>Comparative genomics reveals the genomic features of Rhizophagus irregularis, R. cerebriforme, R. diaphanum and Gigaspora rosea, and their symbiotic lifestyle signature.</title>
        <authorList>
            <person name="Morin E."/>
            <person name="San Clemente H."/>
            <person name="Chen E.C.H."/>
            <person name="De La Providencia I."/>
            <person name="Hainaut M."/>
            <person name="Kuo A."/>
            <person name="Kohler A."/>
            <person name="Murat C."/>
            <person name="Tang N."/>
            <person name="Roy S."/>
            <person name="Loubradou J."/>
            <person name="Henrissat B."/>
            <person name="Grigoriev I.V."/>
            <person name="Corradi N."/>
            <person name="Roux C."/>
            <person name="Martin F.M."/>
        </authorList>
    </citation>
    <scope>NUCLEOTIDE SEQUENCE [LARGE SCALE GENOMIC DNA]</scope>
    <source>
        <strain evidence="1 2">DAOM 227022</strain>
    </source>
</reference>
<dbReference type="OrthoDB" id="2422423at2759"/>
<dbReference type="EMBL" id="QKYT01001174">
    <property type="protein sequence ID" value="RIA79721.1"/>
    <property type="molecule type" value="Genomic_DNA"/>
</dbReference>
<dbReference type="AlphaFoldDB" id="A0A397SAI2"/>
<keyword evidence="2" id="KW-1185">Reference proteome</keyword>
<evidence type="ECO:0000313" key="1">
    <source>
        <dbReference type="EMBL" id="RIA79721.1"/>
    </source>
</evidence>
<dbReference type="Proteomes" id="UP000265703">
    <property type="component" value="Unassembled WGS sequence"/>
</dbReference>
<evidence type="ECO:0000313" key="2">
    <source>
        <dbReference type="Proteomes" id="UP000265703"/>
    </source>
</evidence>
<organism evidence="1 2">
    <name type="scientific">Glomus cerebriforme</name>
    <dbReference type="NCBI Taxonomy" id="658196"/>
    <lineage>
        <taxon>Eukaryota</taxon>
        <taxon>Fungi</taxon>
        <taxon>Fungi incertae sedis</taxon>
        <taxon>Mucoromycota</taxon>
        <taxon>Glomeromycotina</taxon>
        <taxon>Glomeromycetes</taxon>
        <taxon>Glomerales</taxon>
        <taxon>Glomeraceae</taxon>
        <taxon>Glomus</taxon>
    </lineage>
</organism>
<protein>
    <submittedName>
        <fullName evidence="1">Uncharacterized protein</fullName>
    </submittedName>
</protein>
<name>A0A397SAI2_9GLOM</name>
<accession>A0A397SAI2</accession>
<sequence>MDEIDNNETNKKTRLLMKKKTEDFQKEWLEIYKWLIYNSSKNLMFAHYAKAIKIK</sequence>